<feature type="region of interest" description="Disordered" evidence="1">
    <location>
        <begin position="58"/>
        <end position="82"/>
    </location>
</feature>
<gene>
    <name evidence="2" type="ORF">CEXT_499931</name>
</gene>
<dbReference type="Proteomes" id="UP001054945">
    <property type="component" value="Unassembled WGS sequence"/>
</dbReference>
<reference evidence="2 3" key="1">
    <citation type="submission" date="2021-06" db="EMBL/GenBank/DDBJ databases">
        <title>Caerostris extrusa draft genome.</title>
        <authorList>
            <person name="Kono N."/>
            <person name="Arakawa K."/>
        </authorList>
    </citation>
    <scope>NUCLEOTIDE SEQUENCE [LARGE SCALE GENOMIC DNA]</scope>
</reference>
<evidence type="ECO:0008006" key="4">
    <source>
        <dbReference type="Google" id="ProtNLM"/>
    </source>
</evidence>
<name>A0AAV4U2J8_CAEEX</name>
<evidence type="ECO:0000256" key="1">
    <source>
        <dbReference type="SAM" id="MobiDB-lite"/>
    </source>
</evidence>
<accession>A0AAV4U2J8</accession>
<organism evidence="2 3">
    <name type="scientific">Caerostris extrusa</name>
    <name type="common">Bark spider</name>
    <name type="synonym">Caerostris bankana</name>
    <dbReference type="NCBI Taxonomy" id="172846"/>
    <lineage>
        <taxon>Eukaryota</taxon>
        <taxon>Metazoa</taxon>
        <taxon>Ecdysozoa</taxon>
        <taxon>Arthropoda</taxon>
        <taxon>Chelicerata</taxon>
        <taxon>Arachnida</taxon>
        <taxon>Araneae</taxon>
        <taxon>Araneomorphae</taxon>
        <taxon>Entelegynae</taxon>
        <taxon>Araneoidea</taxon>
        <taxon>Araneidae</taxon>
        <taxon>Caerostris</taxon>
    </lineage>
</organism>
<dbReference type="AlphaFoldDB" id="A0AAV4U2J8"/>
<keyword evidence="3" id="KW-1185">Reference proteome</keyword>
<evidence type="ECO:0000313" key="3">
    <source>
        <dbReference type="Proteomes" id="UP001054945"/>
    </source>
</evidence>
<protein>
    <recommendedName>
        <fullName evidence="4">Secreted protein</fullName>
    </recommendedName>
</protein>
<proteinExistence type="predicted"/>
<dbReference type="EMBL" id="BPLR01012186">
    <property type="protein sequence ID" value="GIY52023.1"/>
    <property type="molecule type" value="Genomic_DNA"/>
</dbReference>
<sequence>MSDDTRMGICLALLFAGPPRYAFPDRLVPVAGKGVAAQAESLEAPFEARLFEFNVEGPQHSALKPPPHHNGEQHVQDNPHSMSSVYTQLRALAVKSTTTVVLVTLTHHEVSSVSAIAEAEVRKDPPC</sequence>
<comment type="caution">
    <text evidence="2">The sequence shown here is derived from an EMBL/GenBank/DDBJ whole genome shotgun (WGS) entry which is preliminary data.</text>
</comment>
<evidence type="ECO:0000313" key="2">
    <source>
        <dbReference type="EMBL" id="GIY52023.1"/>
    </source>
</evidence>